<dbReference type="Gene3D" id="1.20.58.390">
    <property type="entry name" value="Neurotransmitter-gated ion-channel transmembrane domain"/>
    <property type="match status" value="1"/>
</dbReference>
<protein>
    <submittedName>
        <fullName evidence="16">Uncharacterized protein</fullName>
    </submittedName>
</protein>
<comment type="similarity">
    <text evidence="13">Belongs to the ligand-gated ion channel (TC 1.A.9) family.</text>
</comment>
<dbReference type="GO" id="GO:0004888">
    <property type="term" value="F:transmembrane signaling receptor activity"/>
    <property type="evidence" value="ECO:0007669"/>
    <property type="project" value="InterPro"/>
</dbReference>
<evidence type="ECO:0000259" key="14">
    <source>
        <dbReference type="Pfam" id="PF02931"/>
    </source>
</evidence>
<feature type="transmembrane region" description="Helical" evidence="13">
    <location>
        <begin position="243"/>
        <end position="262"/>
    </location>
</feature>
<dbReference type="GO" id="GO:0005886">
    <property type="term" value="C:plasma membrane"/>
    <property type="evidence" value="ECO:0007669"/>
    <property type="project" value="UniProtKB-SubCell"/>
</dbReference>
<evidence type="ECO:0000256" key="2">
    <source>
        <dbReference type="ARBA" id="ARBA00004236"/>
    </source>
</evidence>
<evidence type="ECO:0000256" key="6">
    <source>
        <dbReference type="ARBA" id="ARBA00022729"/>
    </source>
</evidence>
<evidence type="ECO:0000256" key="8">
    <source>
        <dbReference type="ARBA" id="ARBA00023065"/>
    </source>
</evidence>
<dbReference type="SUPFAM" id="SSF90112">
    <property type="entry name" value="Neurotransmitter-gated ion-channel transmembrane pore"/>
    <property type="match status" value="1"/>
</dbReference>
<dbReference type="InterPro" id="IPR006029">
    <property type="entry name" value="Neurotrans-gated_channel_TM"/>
</dbReference>
<evidence type="ECO:0000256" key="3">
    <source>
        <dbReference type="ARBA" id="ARBA00022448"/>
    </source>
</evidence>
<dbReference type="InterPro" id="IPR006028">
    <property type="entry name" value="GABAA/Glycine_rcpt"/>
</dbReference>
<dbReference type="InParanoid" id="C3ZBE6"/>
<dbReference type="EMBL" id="GG666603">
    <property type="protein sequence ID" value="EEN50183.1"/>
    <property type="molecule type" value="Genomic_DNA"/>
</dbReference>
<comment type="caution">
    <text evidence="13">Lacks conserved residue(s) required for the propagation of feature annotation.</text>
</comment>
<feature type="domain" description="Neurotransmitter-gated ion-channel transmembrane" evidence="15">
    <location>
        <begin position="186"/>
        <end position="279"/>
    </location>
</feature>
<gene>
    <name evidence="16" type="ORF">BRAFLDRAFT_201426</name>
</gene>
<dbReference type="GO" id="GO:0034707">
    <property type="term" value="C:chloride channel complex"/>
    <property type="evidence" value="ECO:0007669"/>
    <property type="project" value="UniProtKB-KW"/>
</dbReference>
<feature type="transmembrane region" description="Helical" evidence="13">
    <location>
        <begin position="321"/>
        <end position="341"/>
    </location>
</feature>
<evidence type="ECO:0000256" key="9">
    <source>
        <dbReference type="ARBA" id="ARBA00023136"/>
    </source>
</evidence>
<name>C3ZBE6_BRAFL</name>
<keyword evidence="11" id="KW-0868">Chloride</keyword>
<accession>C3ZBE6</accession>
<dbReference type="PROSITE" id="PS00236">
    <property type="entry name" value="NEUROTR_ION_CHANNEL"/>
    <property type="match status" value="1"/>
</dbReference>
<evidence type="ECO:0000256" key="5">
    <source>
        <dbReference type="ARBA" id="ARBA00022692"/>
    </source>
</evidence>
<keyword evidence="10" id="KW-0869">Chloride channel</keyword>
<dbReference type="CDD" id="cd19049">
    <property type="entry name" value="LGIC_TM_anion"/>
    <property type="match status" value="1"/>
</dbReference>
<dbReference type="eggNOG" id="KOG3644">
    <property type="taxonomic scope" value="Eukaryota"/>
</dbReference>
<dbReference type="AlphaFoldDB" id="C3ZBE6"/>
<dbReference type="Pfam" id="PF02932">
    <property type="entry name" value="Neur_chan_memb"/>
    <property type="match status" value="1"/>
</dbReference>
<organism>
    <name type="scientific">Branchiostoma floridae</name>
    <name type="common">Florida lancelet</name>
    <name type="synonym">Amphioxus</name>
    <dbReference type="NCBI Taxonomy" id="7739"/>
    <lineage>
        <taxon>Eukaryota</taxon>
        <taxon>Metazoa</taxon>
        <taxon>Chordata</taxon>
        <taxon>Cephalochordata</taxon>
        <taxon>Leptocardii</taxon>
        <taxon>Amphioxiformes</taxon>
        <taxon>Branchiostomatidae</taxon>
        <taxon>Branchiostoma</taxon>
    </lineage>
</organism>
<keyword evidence="5 13" id="KW-0812">Transmembrane</keyword>
<evidence type="ECO:0000256" key="11">
    <source>
        <dbReference type="ARBA" id="ARBA00023214"/>
    </source>
</evidence>
<evidence type="ECO:0000256" key="12">
    <source>
        <dbReference type="ARBA" id="ARBA00023303"/>
    </source>
</evidence>
<evidence type="ECO:0000256" key="1">
    <source>
        <dbReference type="ARBA" id="ARBA00004141"/>
    </source>
</evidence>
<dbReference type="PANTHER" id="PTHR18945">
    <property type="entry name" value="NEUROTRANSMITTER GATED ION CHANNEL"/>
    <property type="match status" value="1"/>
</dbReference>
<dbReference type="PRINTS" id="PR00253">
    <property type="entry name" value="GABAARECEPTR"/>
</dbReference>
<proteinExistence type="inferred from homology"/>
<dbReference type="Gene3D" id="2.70.170.10">
    <property type="entry name" value="Neurotransmitter-gated ion-channel ligand-binding domain"/>
    <property type="match status" value="1"/>
</dbReference>
<dbReference type="InterPro" id="IPR038050">
    <property type="entry name" value="Neuro_actylchol_rec"/>
</dbReference>
<keyword evidence="6" id="KW-0732">Signal</keyword>
<dbReference type="GO" id="GO:0005230">
    <property type="term" value="F:extracellular ligand-gated monoatomic ion channel activity"/>
    <property type="evidence" value="ECO:0007669"/>
    <property type="project" value="InterPro"/>
</dbReference>
<comment type="subcellular location">
    <subcellularLocation>
        <location evidence="2">Cell membrane</location>
    </subcellularLocation>
    <subcellularLocation>
        <location evidence="1">Membrane</location>
        <topology evidence="1">Multi-pass membrane protein</topology>
    </subcellularLocation>
</comment>
<keyword evidence="3 13" id="KW-0813">Transport</keyword>
<evidence type="ECO:0000256" key="7">
    <source>
        <dbReference type="ARBA" id="ARBA00022989"/>
    </source>
</evidence>
<sequence>LNVTVAAHLQGFGSVSEETMDFQATIQIVREWRDPRLLPLPEGRPFLPVDPQARLWTPHIDFSNLKEVKVASVPHKEFQKEPNMWVTADGNVNEYEIKVTCSMSLQNYPLDNQLCSIRMDGFRGITMHCSLLLPWKNVRGGFKFAVKRQPRKLRRLNHHETTSKTFTSVEIQLHLSRRLAYHLMQMYIPSTSIVIMSWISFWFSIDTVPARVCLGVTTVLTMTAQSSRTAPMPEVSYVRAVDVWVVVCQLFVISALLEYAAVDFIRRREEHRPQVSKTLNHNNGTLQVVCTDPKVPDPASSCSTSPRRSRSPADKAKRIDYICRVAFPTLFILFNVIYWAFYLCY</sequence>
<keyword evidence="4" id="KW-1003">Cell membrane</keyword>
<feature type="domain" description="Neurotransmitter-gated ion-channel ligand-binding" evidence="14">
    <location>
        <begin position="2"/>
        <end position="122"/>
    </location>
</feature>
<reference evidence="16" key="1">
    <citation type="journal article" date="2008" name="Nature">
        <title>The amphioxus genome and the evolution of the chordate karyotype.</title>
        <authorList>
            <consortium name="US DOE Joint Genome Institute (JGI-PGF)"/>
            <person name="Putnam N.H."/>
            <person name="Butts T."/>
            <person name="Ferrier D.E.K."/>
            <person name="Furlong R.F."/>
            <person name="Hellsten U."/>
            <person name="Kawashima T."/>
            <person name="Robinson-Rechavi M."/>
            <person name="Shoguchi E."/>
            <person name="Terry A."/>
            <person name="Yu J.-K."/>
            <person name="Benito-Gutierrez E.L."/>
            <person name="Dubchak I."/>
            <person name="Garcia-Fernandez J."/>
            <person name="Gibson-Brown J.J."/>
            <person name="Grigoriev I.V."/>
            <person name="Horton A.C."/>
            <person name="de Jong P.J."/>
            <person name="Jurka J."/>
            <person name="Kapitonov V.V."/>
            <person name="Kohara Y."/>
            <person name="Kuroki Y."/>
            <person name="Lindquist E."/>
            <person name="Lucas S."/>
            <person name="Osoegawa K."/>
            <person name="Pennacchio L.A."/>
            <person name="Salamov A.A."/>
            <person name="Satou Y."/>
            <person name="Sauka-Spengler T."/>
            <person name="Schmutz J."/>
            <person name="Shin-I T."/>
            <person name="Toyoda A."/>
            <person name="Bronner-Fraser M."/>
            <person name="Fujiyama A."/>
            <person name="Holland L.Z."/>
            <person name="Holland P.W.H."/>
            <person name="Satoh N."/>
            <person name="Rokhsar D.S."/>
        </authorList>
    </citation>
    <scope>NUCLEOTIDE SEQUENCE [LARGE SCALE GENOMIC DNA]</scope>
    <source>
        <strain evidence="16">S238N-H82</strain>
        <tissue evidence="16">Testes</tissue>
    </source>
</reference>
<dbReference type="InterPro" id="IPR006201">
    <property type="entry name" value="Neur_channel"/>
</dbReference>
<dbReference type="STRING" id="7739.C3ZBE6"/>
<dbReference type="Pfam" id="PF02931">
    <property type="entry name" value="Neur_chan_LBD"/>
    <property type="match status" value="1"/>
</dbReference>
<keyword evidence="12 13" id="KW-0407">Ion channel</keyword>
<feature type="non-terminal residue" evidence="16">
    <location>
        <position position="1"/>
    </location>
</feature>
<evidence type="ECO:0000256" key="13">
    <source>
        <dbReference type="RuleBase" id="RU000687"/>
    </source>
</evidence>
<dbReference type="InterPro" id="IPR018000">
    <property type="entry name" value="Neurotransmitter_ion_chnl_CS"/>
</dbReference>
<dbReference type="SUPFAM" id="SSF63712">
    <property type="entry name" value="Nicotinic receptor ligand binding domain-like"/>
    <property type="match status" value="1"/>
</dbReference>
<keyword evidence="9 13" id="KW-0472">Membrane</keyword>
<dbReference type="GO" id="GO:0005254">
    <property type="term" value="F:chloride channel activity"/>
    <property type="evidence" value="ECO:0007669"/>
    <property type="project" value="UniProtKB-KW"/>
</dbReference>
<evidence type="ECO:0000256" key="10">
    <source>
        <dbReference type="ARBA" id="ARBA00023173"/>
    </source>
</evidence>
<feature type="transmembrane region" description="Helical" evidence="13">
    <location>
        <begin position="186"/>
        <end position="205"/>
    </location>
</feature>
<keyword evidence="7 13" id="KW-1133">Transmembrane helix</keyword>
<dbReference type="PRINTS" id="PR00252">
    <property type="entry name" value="NRIONCHANNEL"/>
</dbReference>
<dbReference type="InterPro" id="IPR006202">
    <property type="entry name" value="Neur_chan_lig-bd"/>
</dbReference>
<evidence type="ECO:0000256" key="4">
    <source>
        <dbReference type="ARBA" id="ARBA00022475"/>
    </source>
</evidence>
<dbReference type="InterPro" id="IPR036719">
    <property type="entry name" value="Neuro-gated_channel_TM_sf"/>
</dbReference>
<dbReference type="InterPro" id="IPR036734">
    <property type="entry name" value="Neur_chan_lig-bd_sf"/>
</dbReference>
<evidence type="ECO:0000313" key="16">
    <source>
        <dbReference type="EMBL" id="EEN50183.1"/>
    </source>
</evidence>
<evidence type="ECO:0000259" key="15">
    <source>
        <dbReference type="Pfam" id="PF02932"/>
    </source>
</evidence>
<keyword evidence="8 13" id="KW-0406">Ion transport</keyword>